<evidence type="ECO:0000313" key="2">
    <source>
        <dbReference type="EMBL" id="RIV17235.1"/>
    </source>
</evidence>
<evidence type="ECO:0000256" key="1">
    <source>
        <dbReference type="SAM" id="SignalP"/>
    </source>
</evidence>
<dbReference type="Pfam" id="PF11138">
    <property type="entry name" value="DUF2911"/>
    <property type="match status" value="1"/>
</dbReference>
<feature type="chain" id="PRO_5019059663" evidence="1">
    <location>
        <begin position="26"/>
        <end position="373"/>
    </location>
</feature>
<keyword evidence="3" id="KW-1185">Reference proteome</keyword>
<dbReference type="Proteomes" id="UP000283523">
    <property type="component" value="Unassembled WGS sequence"/>
</dbReference>
<reference evidence="2 3" key="1">
    <citation type="submission" date="2018-08" db="EMBL/GenBank/DDBJ databases">
        <title>Fibrisoma montanum sp. nov., isolated from Danxia mountain soil.</title>
        <authorList>
            <person name="Huang Y."/>
        </authorList>
    </citation>
    <scope>NUCLEOTIDE SEQUENCE [LARGE SCALE GENOMIC DNA]</scope>
    <source>
        <strain evidence="2 3">HYT19</strain>
    </source>
</reference>
<accession>A0A418LVH7</accession>
<dbReference type="InterPro" id="IPR011990">
    <property type="entry name" value="TPR-like_helical_dom_sf"/>
</dbReference>
<keyword evidence="1" id="KW-0732">Signal</keyword>
<gene>
    <name evidence="2" type="ORF">DYU11_32745</name>
</gene>
<sequence length="373" mass="40914">MQPTYLKISLLALLAACLFLPSAQAQLTTPPIGGNKKASVSEQIGLTTVTVRYDRPGVKGREGKIWGTPLAHYGFQDLGYGPGQPAPWRAGANETTTITFSDDVRVEGKPLPAGTYGLFMNLGEQETTVIFSKIVVSWGSYYYDPAMDVLRVSVRNQPLDRSVEWLTYSFVNQTDSSAAVALSWEKQMIPFTVSVDLVGQQMASFRRELLSKPGFTWQSLVQAATYCLTTSRDLKQGLIWADQAISARYVGQKNFQTLSTKAAVLTALRRSEEANALMAEALPLGTMNDLHQYGRSLLTQQRSQEAYAIFKANYDKHPNQFTTNIGMSRGLAAIGKPKEALPYLQNALAQAPDPQNKASVEAMIKAISEGKTL</sequence>
<dbReference type="InterPro" id="IPR021314">
    <property type="entry name" value="DUF2911"/>
</dbReference>
<dbReference type="OrthoDB" id="195456at2"/>
<dbReference type="Gene3D" id="1.25.40.10">
    <property type="entry name" value="Tetratricopeptide repeat domain"/>
    <property type="match status" value="1"/>
</dbReference>
<dbReference type="EMBL" id="QXED01000022">
    <property type="protein sequence ID" value="RIV17235.1"/>
    <property type="molecule type" value="Genomic_DNA"/>
</dbReference>
<organism evidence="2 3">
    <name type="scientific">Fibrisoma montanum</name>
    <dbReference type="NCBI Taxonomy" id="2305895"/>
    <lineage>
        <taxon>Bacteria</taxon>
        <taxon>Pseudomonadati</taxon>
        <taxon>Bacteroidota</taxon>
        <taxon>Cytophagia</taxon>
        <taxon>Cytophagales</taxon>
        <taxon>Spirosomataceae</taxon>
        <taxon>Fibrisoma</taxon>
    </lineage>
</organism>
<dbReference type="RefSeq" id="WP_119671981.1">
    <property type="nucleotide sequence ID" value="NZ_QXED01000022.1"/>
</dbReference>
<evidence type="ECO:0000313" key="3">
    <source>
        <dbReference type="Proteomes" id="UP000283523"/>
    </source>
</evidence>
<proteinExistence type="predicted"/>
<protein>
    <submittedName>
        <fullName evidence="2">DUF2911 domain-containing protein</fullName>
    </submittedName>
</protein>
<dbReference type="AlphaFoldDB" id="A0A418LVH7"/>
<comment type="caution">
    <text evidence="2">The sequence shown here is derived from an EMBL/GenBank/DDBJ whole genome shotgun (WGS) entry which is preliminary data.</text>
</comment>
<name>A0A418LVH7_9BACT</name>
<feature type="signal peptide" evidence="1">
    <location>
        <begin position="1"/>
        <end position="25"/>
    </location>
</feature>
<dbReference type="SUPFAM" id="SSF48452">
    <property type="entry name" value="TPR-like"/>
    <property type="match status" value="1"/>
</dbReference>